<proteinExistence type="predicted"/>
<keyword evidence="1" id="KW-1133">Transmembrane helix</keyword>
<keyword evidence="1" id="KW-0812">Transmembrane</keyword>
<dbReference type="AlphaFoldDB" id="A0A284RUC5"/>
<dbReference type="STRING" id="47428.A0A284RUC5"/>
<sequence>MLADDDSTSPTIKGYFQTWEDYVLFVLFIIFTLEACARICVSRFLFDPEIPASSLFTVFSSHCDTNIAPAVSSSAAAAQLSLSCNFSITQRLHNFNRNLSRPFALSSSRATLMDDNTVNGPKNDVTALEKSKHAVQFSQSFALEPKPTFLSQINPFHSSVKSDYVLLPFQLSLKQTHDKTHRNIPYLCHSWCRIDFVAIVSFWILFILALTGVERGSKHIGVFGQ</sequence>
<accession>A0A284RUC5</accession>
<protein>
    <recommendedName>
        <fullName evidence="4">Ion transport domain-containing protein</fullName>
    </recommendedName>
</protein>
<evidence type="ECO:0000313" key="3">
    <source>
        <dbReference type="Proteomes" id="UP000219338"/>
    </source>
</evidence>
<reference evidence="3" key="1">
    <citation type="journal article" date="2017" name="Nat. Ecol. Evol.">
        <title>Genome expansion and lineage-specific genetic innovations in the forest pathogenic fungi Armillaria.</title>
        <authorList>
            <person name="Sipos G."/>
            <person name="Prasanna A.N."/>
            <person name="Walter M.C."/>
            <person name="O'Connor E."/>
            <person name="Balint B."/>
            <person name="Krizsan K."/>
            <person name="Kiss B."/>
            <person name="Hess J."/>
            <person name="Varga T."/>
            <person name="Slot J."/>
            <person name="Riley R."/>
            <person name="Boka B."/>
            <person name="Rigling D."/>
            <person name="Barry K."/>
            <person name="Lee J."/>
            <person name="Mihaltcheva S."/>
            <person name="LaButti K."/>
            <person name="Lipzen A."/>
            <person name="Waldron R."/>
            <person name="Moloney N.M."/>
            <person name="Sperisen C."/>
            <person name="Kredics L."/>
            <person name="Vagvoelgyi C."/>
            <person name="Patrignani A."/>
            <person name="Fitzpatrick D."/>
            <person name="Nagy I."/>
            <person name="Doyle S."/>
            <person name="Anderson J.B."/>
            <person name="Grigoriev I.V."/>
            <person name="Gueldener U."/>
            <person name="Muensterkoetter M."/>
            <person name="Nagy L.G."/>
        </authorList>
    </citation>
    <scope>NUCLEOTIDE SEQUENCE [LARGE SCALE GENOMIC DNA]</scope>
    <source>
        <strain evidence="3">C18/9</strain>
    </source>
</reference>
<evidence type="ECO:0000313" key="2">
    <source>
        <dbReference type="EMBL" id="SJL12371.1"/>
    </source>
</evidence>
<keyword evidence="3" id="KW-1185">Reference proteome</keyword>
<name>A0A284RUC5_ARMOS</name>
<dbReference type="OrthoDB" id="416585at2759"/>
<feature type="transmembrane region" description="Helical" evidence="1">
    <location>
        <begin position="191"/>
        <end position="213"/>
    </location>
</feature>
<keyword evidence="1" id="KW-0472">Membrane</keyword>
<evidence type="ECO:0000256" key="1">
    <source>
        <dbReference type="SAM" id="Phobius"/>
    </source>
</evidence>
<gene>
    <name evidence="2" type="ORF">ARMOST_15797</name>
</gene>
<evidence type="ECO:0008006" key="4">
    <source>
        <dbReference type="Google" id="ProtNLM"/>
    </source>
</evidence>
<feature type="transmembrane region" description="Helical" evidence="1">
    <location>
        <begin position="22"/>
        <end position="41"/>
    </location>
</feature>
<organism evidence="2 3">
    <name type="scientific">Armillaria ostoyae</name>
    <name type="common">Armillaria root rot fungus</name>
    <dbReference type="NCBI Taxonomy" id="47428"/>
    <lineage>
        <taxon>Eukaryota</taxon>
        <taxon>Fungi</taxon>
        <taxon>Dikarya</taxon>
        <taxon>Basidiomycota</taxon>
        <taxon>Agaricomycotina</taxon>
        <taxon>Agaricomycetes</taxon>
        <taxon>Agaricomycetidae</taxon>
        <taxon>Agaricales</taxon>
        <taxon>Marasmiineae</taxon>
        <taxon>Physalacriaceae</taxon>
        <taxon>Armillaria</taxon>
    </lineage>
</organism>
<dbReference type="Proteomes" id="UP000219338">
    <property type="component" value="Unassembled WGS sequence"/>
</dbReference>
<dbReference type="EMBL" id="FUEG01000016">
    <property type="protein sequence ID" value="SJL12371.1"/>
    <property type="molecule type" value="Genomic_DNA"/>
</dbReference>